<dbReference type="Proteomes" id="UP001359886">
    <property type="component" value="Unassembled WGS sequence"/>
</dbReference>
<gene>
    <name evidence="2" type="ORF">V3330_09345</name>
</gene>
<feature type="transmembrane region" description="Helical" evidence="1">
    <location>
        <begin position="295"/>
        <end position="314"/>
    </location>
</feature>
<keyword evidence="1" id="KW-0472">Membrane</keyword>
<keyword evidence="1" id="KW-1133">Transmembrane helix</keyword>
<sequence length="568" mass="63455">MYLTIGVTAHRDLVATEIPVLESRVRGFLQGLQARFPDLELELLSPLAAGGDQLVARVALDLGVSLIAVLPMAQSEYERDFESSEELRRFRGLIDAAGRVVELPLHDGSELTPDATAASIRDRQYAQAGVFISNHCQVLLALWDGHELPLVGGTAQVIRYHLSAVMEGFEAPDTSAHLLADSENDLACHIVCSRDRPKGEPAAGLKPMEQYWITSQHGRLPGADMPAEYAIMLDRLQAFERDRARLEAADLEGRGLLDDELPGAPPPESARYVEALHVAADRLALKYQKRVNRGLYGIHTLAILMGLVFIVYSEYPAPDFLVWIFLALFFAGVALHVAGDRREWHRKYLDYRALAEALRVQFYWNLAGVVEANSVAFAYENFLQKQDVELGWIRHVMRAASLLRTRGEEADPAWTGWVIERWVGDTGSGGQLAYYSRKEVQNSNNYHRTEWLGRVCLWSGIGIAFILGLASGVLSESQQAILLVLMGMLPLIAGVRDTISHKKAEKELIKQYRFMARIFTNARQLLRGSTDLAFRRRVLKALGEAALEEGAEWILMHRSRPLEHQGLS</sequence>
<dbReference type="EMBL" id="JAZHOG010000005">
    <property type="protein sequence ID" value="MEJ8567827.1"/>
    <property type="molecule type" value="Genomic_DNA"/>
</dbReference>
<keyword evidence="1" id="KW-0812">Transmembrane</keyword>
<name>A0AAW9R8J1_9GAMM</name>
<dbReference type="AlphaFoldDB" id="A0AAW9R8J1"/>
<evidence type="ECO:0000313" key="2">
    <source>
        <dbReference type="EMBL" id="MEJ8567827.1"/>
    </source>
</evidence>
<organism evidence="2 3">
    <name type="scientific">Elongatibacter sediminis</name>
    <dbReference type="NCBI Taxonomy" id="3119006"/>
    <lineage>
        <taxon>Bacteria</taxon>
        <taxon>Pseudomonadati</taxon>
        <taxon>Pseudomonadota</taxon>
        <taxon>Gammaproteobacteria</taxon>
        <taxon>Chromatiales</taxon>
        <taxon>Wenzhouxiangellaceae</taxon>
        <taxon>Elongatibacter</taxon>
    </lineage>
</organism>
<dbReference type="RefSeq" id="WP_354695149.1">
    <property type="nucleotide sequence ID" value="NZ_JAZHOG010000005.1"/>
</dbReference>
<reference evidence="2 3" key="1">
    <citation type="submission" date="2024-02" db="EMBL/GenBank/DDBJ databases">
        <title>A novel Wenzhouxiangellaceae bacterium, isolated from coastal sediments.</title>
        <authorList>
            <person name="Du Z.-J."/>
            <person name="Ye Y.-Q."/>
            <person name="Zhang X.-Y."/>
        </authorList>
    </citation>
    <scope>NUCLEOTIDE SEQUENCE [LARGE SCALE GENOMIC DNA]</scope>
    <source>
        <strain evidence="2 3">CH-27</strain>
    </source>
</reference>
<protein>
    <recommendedName>
        <fullName evidence="4">SMODS and SLOG-associating 2TM effector domain-containing protein</fullName>
    </recommendedName>
</protein>
<accession>A0AAW9R8J1</accession>
<evidence type="ECO:0008006" key="4">
    <source>
        <dbReference type="Google" id="ProtNLM"/>
    </source>
</evidence>
<feature type="transmembrane region" description="Helical" evidence="1">
    <location>
        <begin position="480"/>
        <end position="499"/>
    </location>
</feature>
<comment type="caution">
    <text evidence="2">The sequence shown here is derived from an EMBL/GenBank/DDBJ whole genome shotgun (WGS) entry which is preliminary data.</text>
</comment>
<evidence type="ECO:0000256" key="1">
    <source>
        <dbReference type="SAM" id="Phobius"/>
    </source>
</evidence>
<feature type="transmembrane region" description="Helical" evidence="1">
    <location>
        <begin position="455"/>
        <end position="474"/>
    </location>
</feature>
<keyword evidence="3" id="KW-1185">Reference proteome</keyword>
<proteinExistence type="predicted"/>
<feature type="transmembrane region" description="Helical" evidence="1">
    <location>
        <begin position="320"/>
        <end position="338"/>
    </location>
</feature>
<evidence type="ECO:0000313" key="3">
    <source>
        <dbReference type="Proteomes" id="UP001359886"/>
    </source>
</evidence>
<dbReference type="Gene3D" id="3.40.50.450">
    <property type="match status" value="1"/>
</dbReference>